<sequence>MGKLAGKSEPSLLPDNREPSIPVQHYTESNVGSPDRDVSVRSSYFKTVNKRVHINQEDKLDEEDCETGNYTLSGEPLKHSSMLKRRKLSGLQIFEDETLEPISSDESPPVVEGCDTGHLDDTNTKTEGRFGCNVSHANKYSGIAEKSMDKFAALISSFRYPGSRASGLRAPLKDVKNTLSVRTKQIQMYS</sequence>
<proteinExistence type="predicted"/>
<reference evidence="2" key="2">
    <citation type="journal article" date="2015" name="Data Brief">
        <title>Shoot transcriptome of the giant reed, Arundo donax.</title>
        <authorList>
            <person name="Barrero R.A."/>
            <person name="Guerrero F.D."/>
            <person name="Moolhuijzen P."/>
            <person name="Goolsby J.A."/>
            <person name="Tidwell J."/>
            <person name="Bellgard S.E."/>
            <person name="Bellgard M.I."/>
        </authorList>
    </citation>
    <scope>NUCLEOTIDE SEQUENCE</scope>
    <source>
        <tissue evidence="2">Shoot tissue taken approximately 20 cm above the soil surface</tissue>
    </source>
</reference>
<evidence type="ECO:0000256" key="1">
    <source>
        <dbReference type="SAM" id="MobiDB-lite"/>
    </source>
</evidence>
<accession>A0A0A9CFQ3</accession>
<dbReference type="AlphaFoldDB" id="A0A0A9CFQ3"/>
<protein>
    <submittedName>
        <fullName evidence="2">DNA binding / catalytic/ nuclease</fullName>
    </submittedName>
</protein>
<dbReference type="EMBL" id="GBRH01222801">
    <property type="protein sequence ID" value="JAD75094.1"/>
    <property type="molecule type" value="Transcribed_RNA"/>
</dbReference>
<feature type="region of interest" description="Disordered" evidence="1">
    <location>
        <begin position="1"/>
        <end position="38"/>
    </location>
</feature>
<reference evidence="2" key="1">
    <citation type="submission" date="2014-09" db="EMBL/GenBank/DDBJ databases">
        <authorList>
            <person name="Magalhaes I.L.F."/>
            <person name="Oliveira U."/>
            <person name="Santos F.R."/>
            <person name="Vidigal T.H.D.A."/>
            <person name="Brescovit A.D."/>
            <person name="Santos A.J."/>
        </authorList>
    </citation>
    <scope>NUCLEOTIDE SEQUENCE</scope>
    <source>
        <tissue evidence="2">Shoot tissue taken approximately 20 cm above the soil surface</tissue>
    </source>
</reference>
<evidence type="ECO:0000313" key="2">
    <source>
        <dbReference type="EMBL" id="JAD75094.1"/>
    </source>
</evidence>
<name>A0A0A9CFQ3_ARUDO</name>
<organism evidence="2">
    <name type="scientific">Arundo donax</name>
    <name type="common">Giant reed</name>
    <name type="synonym">Donax arundinaceus</name>
    <dbReference type="NCBI Taxonomy" id="35708"/>
    <lineage>
        <taxon>Eukaryota</taxon>
        <taxon>Viridiplantae</taxon>
        <taxon>Streptophyta</taxon>
        <taxon>Embryophyta</taxon>
        <taxon>Tracheophyta</taxon>
        <taxon>Spermatophyta</taxon>
        <taxon>Magnoliopsida</taxon>
        <taxon>Liliopsida</taxon>
        <taxon>Poales</taxon>
        <taxon>Poaceae</taxon>
        <taxon>PACMAD clade</taxon>
        <taxon>Arundinoideae</taxon>
        <taxon>Arundineae</taxon>
        <taxon>Arundo</taxon>
    </lineage>
</organism>